<dbReference type="OrthoDB" id="19606at2759"/>
<feature type="compositionally biased region" description="Basic and acidic residues" evidence="3">
    <location>
        <begin position="793"/>
        <end position="819"/>
    </location>
</feature>
<dbReference type="PANTHER" id="PTHR24652:SF69">
    <property type="entry name" value="CUB DOMAIN-CONTAINING PROTEIN"/>
    <property type="match status" value="1"/>
</dbReference>
<organism evidence="7 8">
    <name type="scientific">Biomphalaria glabrata</name>
    <name type="common">Bloodfluke planorb</name>
    <name type="synonym">Freshwater snail</name>
    <dbReference type="NCBI Taxonomy" id="6526"/>
    <lineage>
        <taxon>Eukaryota</taxon>
        <taxon>Metazoa</taxon>
        <taxon>Spiralia</taxon>
        <taxon>Lophotrochozoa</taxon>
        <taxon>Mollusca</taxon>
        <taxon>Gastropoda</taxon>
        <taxon>Heterobranchia</taxon>
        <taxon>Euthyneura</taxon>
        <taxon>Panpulmonata</taxon>
        <taxon>Hygrophila</taxon>
        <taxon>Lymnaeoidea</taxon>
        <taxon>Planorbidae</taxon>
        <taxon>Biomphalaria</taxon>
    </lineage>
</organism>
<dbReference type="PANTHER" id="PTHR24652">
    <property type="entry name" value="LOW-DENSITY LIPOPROTEIN RECEPTOR CLASS A DOMAIN-CONTAINING PROTEIN 2"/>
    <property type="match status" value="1"/>
</dbReference>
<feature type="compositionally biased region" description="Basic and acidic residues" evidence="3">
    <location>
        <begin position="389"/>
        <end position="406"/>
    </location>
</feature>
<dbReference type="InterPro" id="IPR000859">
    <property type="entry name" value="CUB_dom"/>
</dbReference>
<dbReference type="PROSITE" id="PS01209">
    <property type="entry name" value="LDLRA_1"/>
    <property type="match status" value="1"/>
</dbReference>
<dbReference type="Pfam" id="PF00057">
    <property type="entry name" value="Ldl_recept_a"/>
    <property type="match status" value="1"/>
</dbReference>
<feature type="compositionally biased region" description="Basic and acidic residues" evidence="3">
    <location>
        <begin position="564"/>
        <end position="590"/>
    </location>
</feature>
<keyword evidence="4" id="KW-1133">Transmembrane helix</keyword>
<dbReference type="InterPro" id="IPR036055">
    <property type="entry name" value="LDL_receptor-like_sf"/>
</dbReference>
<dbReference type="PROSITE" id="PS01180">
    <property type="entry name" value="CUB"/>
    <property type="match status" value="1"/>
</dbReference>
<dbReference type="Gene3D" id="4.10.400.10">
    <property type="entry name" value="Low-density Lipoprotein Receptor"/>
    <property type="match status" value="1"/>
</dbReference>
<name>A0A2C9KHH5_BIOGL</name>
<evidence type="ECO:0000256" key="4">
    <source>
        <dbReference type="SAM" id="Phobius"/>
    </source>
</evidence>
<dbReference type="VEuPathDB" id="VectorBase:BGLAX_044115"/>
<feature type="domain" description="CUB" evidence="6">
    <location>
        <begin position="36"/>
        <end position="170"/>
    </location>
</feature>
<gene>
    <name evidence="7" type="primary">106058228</name>
</gene>
<feature type="signal peptide" evidence="5">
    <location>
        <begin position="1"/>
        <end position="28"/>
    </location>
</feature>
<dbReference type="InterPro" id="IPR023415">
    <property type="entry name" value="LDLR_class-A_CS"/>
</dbReference>
<dbReference type="Proteomes" id="UP000076420">
    <property type="component" value="Unassembled WGS sequence"/>
</dbReference>
<dbReference type="InterPro" id="IPR042333">
    <property type="entry name" value="LRAD2/Mig-13-like"/>
</dbReference>
<evidence type="ECO:0000256" key="1">
    <source>
        <dbReference type="ARBA" id="ARBA00023157"/>
    </source>
</evidence>
<keyword evidence="4" id="KW-0472">Membrane</keyword>
<dbReference type="EnsemblMetazoa" id="BGLB019764-RA">
    <property type="protein sequence ID" value="BGLB019764-PA"/>
    <property type="gene ID" value="BGLB019764"/>
</dbReference>
<evidence type="ECO:0000259" key="6">
    <source>
        <dbReference type="PROSITE" id="PS01180"/>
    </source>
</evidence>
<dbReference type="SUPFAM" id="SSF57424">
    <property type="entry name" value="LDL receptor-like module"/>
    <property type="match status" value="1"/>
</dbReference>
<dbReference type="CDD" id="cd00112">
    <property type="entry name" value="LDLa"/>
    <property type="match status" value="1"/>
</dbReference>
<comment type="caution">
    <text evidence="2">Lacks conserved residue(s) required for the propagation of feature annotation.</text>
</comment>
<feature type="region of interest" description="Disordered" evidence="3">
    <location>
        <begin position="332"/>
        <end position="848"/>
    </location>
</feature>
<sequence>MAVHAWPRNLHFLVSFFLLVSSPLTVRCLEQFYGTCGSTYDLMQTNTQSAILKVDMPSDMKMYQDPTRDIKCDIILTFTHGMNLLIDLYFVDIIPLSNDRKSCPTGLEIFDQTGRTYFGGRICMEAWEWEEKHQQAAYKPLVVESSPLTFRLVSDGPYKGQGFRVHLNQFRPYWPCFTREFRCEQVQRCVHDDLTCDGWDDCGDFSDERVNAGCHLLTPSEICGIIIGAILLIATGVVTVWFVITYTRLSKEFGLKISESKMPIALNESKASIDPSLTFPRRYNSKESLSKISRSTAPTAANKYYSNNSLDKADLEKAESLLLGYRMTNDNMSERSYRSNPKKALNNTNQNDVIAEPIQKTGQYSARRGRNASQTSLNREKGNPPFENGQEKERRSQEKDGSDDDRRRRRSRDRSPRRDRYYSDDDSDYDYYRGRRHRRRSYDRYSDEDSDYERESRRRSRDRYRDRYDDDSDQDSDRAYRRRDSRERDRYRDDDRGRDSRDRDEDRDIPEKSRDRDDDRRRDSRERDRYRDEDRERRSPPDDKRRSPDDEYDDDRRRRHRRSRSGDRKRDSYDDDDRRRNRGRSPDRRRNYSPPPYQGQKENVGPGDEFPLPPPPSGEEIHRMELAKQLADQAKSAGQPSKAKLDSAQKPKEEIPKIPDLPKYEPQKSVTEVQKREQPRLESEPSRSSKAPSRQSHEPSKRQNDPPKQTYDPPKQTNEPPKQTYDPPKQTYNPPKQTYDPPKQTYDPPKQPSAPIQDPSEQLKAVSDPPKSRWEPPAKKREPQRQPPEPIDENVRKRNTTDRRERYSKNRWTPKENNRSQESPPPEYEDVSLPPTTNIKINYREESV</sequence>
<keyword evidence="5" id="KW-0732">Signal</keyword>
<keyword evidence="4" id="KW-0812">Transmembrane</keyword>
<evidence type="ECO:0000313" key="7">
    <source>
        <dbReference type="EnsemblMetazoa" id="BGLB019764-PA"/>
    </source>
</evidence>
<feature type="compositionally biased region" description="Basic and acidic residues" evidence="3">
    <location>
        <begin position="770"/>
        <end position="784"/>
    </location>
</feature>
<evidence type="ECO:0000256" key="3">
    <source>
        <dbReference type="SAM" id="MobiDB-lite"/>
    </source>
</evidence>
<dbReference type="VEuPathDB" id="VectorBase:BGLB019764"/>
<evidence type="ECO:0000256" key="2">
    <source>
        <dbReference type="PROSITE-ProRule" id="PRU00124"/>
    </source>
</evidence>
<feature type="transmembrane region" description="Helical" evidence="4">
    <location>
        <begin position="224"/>
        <end position="246"/>
    </location>
</feature>
<evidence type="ECO:0000256" key="5">
    <source>
        <dbReference type="SAM" id="SignalP"/>
    </source>
</evidence>
<feature type="compositionally biased region" description="Basic and acidic residues" evidence="3">
    <location>
        <begin position="643"/>
        <end position="666"/>
    </location>
</feature>
<keyword evidence="1" id="KW-1015">Disulfide bond</keyword>
<feature type="compositionally biased region" description="Basic and acidic residues" evidence="3">
    <location>
        <begin position="673"/>
        <end position="687"/>
    </location>
</feature>
<dbReference type="RefSeq" id="XP_013071058.2">
    <property type="nucleotide sequence ID" value="XM_013215604.2"/>
</dbReference>
<feature type="compositionally biased region" description="Basic and acidic residues" evidence="3">
    <location>
        <begin position="475"/>
        <end position="549"/>
    </location>
</feature>
<dbReference type="InterPro" id="IPR002172">
    <property type="entry name" value="LDrepeatLR_classA_rpt"/>
</dbReference>
<dbReference type="KEGG" id="bgt:106058228"/>
<feature type="compositionally biased region" description="Basic and acidic residues" evidence="3">
    <location>
        <begin position="695"/>
        <end position="705"/>
    </location>
</feature>
<dbReference type="SMART" id="SM00192">
    <property type="entry name" value="LDLa"/>
    <property type="match status" value="1"/>
</dbReference>
<dbReference type="PROSITE" id="PS50068">
    <property type="entry name" value="LDLRA_2"/>
    <property type="match status" value="1"/>
</dbReference>
<reference evidence="7" key="1">
    <citation type="submission" date="2020-05" db="UniProtKB">
        <authorList>
            <consortium name="EnsemblMetazoa"/>
        </authorList>
    </citation>
    <scope>IDENTIFICATION</scope>
    <source>
        <strain evidence="7">BB02</strain>
    </source>
</reference>
<evidence type="ECO:0000313" key="8">
    <source>
        <dbReference type="Proteomes" id="UP000076420"/>
    </source>
</evidence>
<protein>
    <recommendedName>
        <fullName evidence="6">CUB domain-containing protein</fullName>
    </recommendedName>
</protein>
<proteinExistence type="predicted"/>
<feature type="compositionally biased region" description="Basic and acidic residues" evidence="3">
    <location>
        <begin position="413"/>
        <end position="423"/>
    </location>
</feature>
<accession>A0A2C9KHH5</accession>
<dbReference type="AlphaFoldDB" id="A0A2C9KHH5"/>
<feature type="chain" id="PRO_5013039255" description="CUB domain-containing protein" evidence="5">
    <location>
        <begin position="29"/>
        <end position="848"/>
    </location>
</feature>